<comment type="subcellular location">
    <subcellularLocation>
        <location evidence="1">Cell outer membrane</location>
    </subcellularLocation>
</comment>
<evidence type="ECO:0000256" key="5">
    <source>
        <dbReference type="ARBA" id="ARBA00022692"/>
    </source>
</evidence>
<keyword evidence="6" id="KW-0472">Membrane</keyword>
<reference evidence="8" key="2">
    <citation type="submission" date="2020-01" db="EMBL/GenBank/DDBJ databases">
        <authorList>
            <person name="Campanaro S."/>
        </authorList>
    </citation>
    <scope>NUCLEOTIDE SEQUENCE</scope>
    <source>
        <strain evidence="8">AS06rmzACSIP_7</strain>
    </source>
</reference>
<keyword evidence="4" id="KW-1134">Transmembrane beta strand</keyword>
<dbReference type="GO" id="GO:0015288">
    <property type="term" value="F:porin activity"/>
    <property type="evidence" value="ECO:0007669"/>
    <property type="project" value="TreeGrafter"/>
</dbReference>
<dbReference type="SUPFAM" id="SSF56954">
    <property type="entry name" value="Outer membrane efflux proteins (OEP)"/>
    <property type="match status" value="1"/>
</dbReference>
<dbReference type="InterPro" id="IPR051906">
    <property type="entry name" value="TolC-like"/>
</dbReference>
<name>A0A971M2Z0_9BACT</name>
<keyword evidence="3" id="KW-0813">Transport</keyword>
<dbReference type="Gene3D" id="1.20.1600.10">
    <property type="entry name" value="Outer membrane efflux proteins (OEP)"/>
    <property type="match status" value="1"/>
</dbReference>
<dbReference type="GO" id="GO:0015562">
    <property type="term" value="F:efflux transmembrane transporter activity"/>
    <property type="evidence" value="ECO:0007669"/>
    <property type="project" value="InterPro"/>
</dbReference>
<sequence>MILARWREVKGQVKEKRRYITAAACLMLVFFLAVPGFCGAAGVTPEDRPEVVENTPVVPSAAAQGGERFTLPAVIDYALKNNPRARVSAKDVDAETYGIDAAKAERMPRIDFGSGATRYRYPMPLTPPVISGPFGAGLDIPEYDRNLYDAGGSFRLPLFRGGRLYRGVRVAEIRKAVAEDNLATTRQELVYNLSSVFYKIAQLDKLLLANEANVSRLEAHRRDVELLLKAGSVPRLDLLKTDVELSHAVENRLLVKNSLESTHELLKTLMGIDDMTRKVSIVHEAVSQGHLPPLEESVARALSQRPEYKAIEKKKKICEERVKIAQGKRLPDVYAAGEYTGRAGDAKAFKENWYAGVRLSIPVFDGGLITAEVNREKVELQKVEEEERSLKLSITREVKDAYLAVANAAERIDVGTKAIESARENTRVEQLKYQSGAGTATDYLDAQTAYLRAETDYYQALYDRETAFAFLRKAVGEHWPNGAAENEKKPKQ</sequence>
<dbReference type="InterPro" id="IPR003423">
    <property type="entry name" value="OMP_efflux"/>
</dbReference>
<proteinExistence type="inferred from homology"/>
<dbReference type="GO" id="GO:0009279">
    <property type="term" value="C:cell outer membrane"/>
    <property type="evidence" value="ECO:0007669"/>
    <property type="project" value="UniProtKB-SubCell"/>
</dbReference>
<comment type="similarity">
    <text evidence="2">Belongs to the outer membrane factor (OMF) (TC 1.B.17) family.</text>
</comment>
<dbReference type="EMBL" id="JAAYEE010000102">
    <property type="protein sequence ID" value="NLW35068.1"/>
    <property type="molecule type" value="Genomic_DNA"/>
</dbReference>
<organism evidence="8 9">
    <name type="scientific">Syntrophorhabdus aromaticivorans</name>
    <dbReference type="NCBI Taxonomy" id="328301"/>
    <lineage>
        <taxon>Bacteria</taxon>
        <taxon>Pseudomonadati</taxon>
        <taxon>Thermodesulfobacteriota</taxon>
        <taxon>Syntrophorhabdia</taxon>
        <taxon>Syntrophorhabdales</taxon>
        <taxon>Syntrophorhabdaceae</taxon>
        <taxon>Syntrophorhabdus</taxon>
    </lineage>
</organism>
<dbReference type="PANTHER" id="PTHR30026">
    <property type="entry name" value="OUTER MEMBRANE PROTEIN TOLC"/>
    <property type="match status" value="1"/>
</dbReference>
<evidence type="ECO:0000256" key="4">
    <source>
        <dbReference type="ARBA" id="ARBA00022452"/>
    </source>
</evidence>
<reference evidence="8" key="1">
    <citation type="journal article" date="2020" name="Biotechnol. Biofuels">
        <title>New insights from the biogas microbiome by comprehensive genome-resolved metagenomics of nearly 1600 species originating from multiple anaerobic digesters.</title>
        <authorList>
            <person name="Campanaro S."/>
            <person name="Treu L."/>
            <person name="Rodriguez-R L.M."/>
            <person name="Kovalovszki A."/>
            <person name="Ziels R.M."/>
            <person name="Maus I."/>
            <person name="Zhu X."/>
            <person name="Kougias P.G."/>
            <person name="Basile A."/>
            <person name="Luo G."/>
            <person name="Schluter A."/>
            <person name="Konstantinidis K.T."/>
            <person name="Angelidaki I."/>
        </authorList>
    </citation>
    <scope>NUCLEOTIDE SEQUENCE</scope>
    <source>
        <strain evidence="8">AS06rmzACSIP_7</strain>
    </source>
</reference>
<evidence type="ECO:0000256" key="2">
    <source>
        <dbReference type="ARBA" id="ARBA00007613"/>
    </source>
</evidence>
<comment type="caution">
    <text evidence="8">The sequence shown here is derived from an EMBL/GenBank/DDBJ whole genome shotgun (WGS) entry which is preliminary data.</text>
</comment>
<keyword evidence="5" id="KW-0812">Transmembrane</keyword>
<accession>A0A971M2Z0</accession>
<dbReference type="AlphaFoldDB" id="A0A971M2Z0"/>
<dbReference type="Proteomes" id="UP000777265">
    <property type="component" value="Unassembled WGS sequence"/>
</dbReference>
<dbReference type="GO" id="GO:1990281">
    <property type="term" value="C:efflux pump complex"/>
    <property type="evidence" value="ECO:0007669"/>
    <property type="project" value="TreeGrafter"/>
</dbReference>
<evidence type="ECO:0000313" key="9">
    <source>
        <dbReference type="Proteomes" id="UP000777265"/>
    </source>
</evidence>
<keyword evidence="7" id="KW-0998">Cell outer membrane</keyword>
<evidence type="ECO:0000313" key="8">
    <source>
        <dbReference type="EMBL" id="NLW35068.1"/>
    </source>
</evidence>
<evidence type="ECO:0000256" key="7">
    <source>
        <dbReference type="ARBA" id="ARBA00023237"/>
    </source>
</evidence>
<gene>
    <name evidence="8" type="ORF">GXY80_06235</name>
</gene>
<protein>
    <submittedName>
        <fullName evidence="8">TolC family protein</fullName>
    </submittedName>
</protein>
<evidence type="ECO:0000256" key="1">
    <source>
        <dbReference type="ARBA" id="ARBA00004442"/>
    </source>
</evidence>
<dbReference type="Pfam" id="PF02321">
    <property type="entry name" value="OEP"/>
    <property type="match status" value="2"/>
</dbReference>
<evidence type="ECO:0000256" key="3">
    <source>
        <dbReference type="ARBA" id="ARBA00022448"/>
    </source>
</evidence>
<dbReference type="PANTHER" id="PTHR30026:SF20">
    <property type="entry name" value="OUTER MEMBRANE PROTEIN TOLC"/>
    <property type="match status" value="1"/>
</dbReference>
<evidence type="ECO:0000256" key="6">
    <source>
        <dbReference type="ARBA" id="ARBA00023136"/>
    </source>
</evidence>